<dbReference type="PANTHER" id="PTHR24345">
    <property type="entry name" value="SERINE/THREONINE-PROTEIN KINASE PLK"/>
    <property type="match status" value="1"/>
</dbReference>
<dbReference type="EMBL" id="AYSA01000104">
    <property type="protein sequence ID" value="ESZ97063.1"/>
    <property type="molecule type" value="Genomic_DNA"/>
</dbReference>
<evidence type="ECO:0000259" key="7">
    <source>
        <dbReference type="PROSITE" id="PS50011"/>
    </source>
</evidence>
<keyword evidence="4 8" id="KW-0418">Kinase</keyword>
<dbReference type="STRING" id="1432307.W9CLZ8"/>
<dbReference type="SUPFAM" id="SSF56112">
    <property type="entry name" value="Protein kinase-like (PK-like)"/>
    <property type="match status" value="1"/>
</dbReference>
<gene>
    <name evidence="8" type="ORF">SBOR_2554</name>
</gene>
<dbReference type="SMART" id="SM00220">
    <property type="entry name" value="S_TKc"/>
    <property type="match status" value="1"/>
</dbReference>
<feature type="region of interest" description="Disordered" evidence="6">
    <location>
        <begin position="374"/>
        <end position="480"/>
    </location>
</feature>
<keyword evidence="1" id="KW-0723">Serine/threonine-protein kinase</keyword>
<dbReference type="AlphaFoldDB" id="W9CLZ8"/>
<organism evidence="8 9">
    <name type="scientific">Sclerotinia borealis (strain F-4128)</name>
    <dbReference type="NCBI Taxonomy" id="1432307"/>
    <lineage>
        <taxon>Eukaryota</taxon>
        <taxon>Fungi</taxon>
        <taxon>Dikarya</taxon>
        <taxon>Ascomycota</taxon>
        <taxon>Pezizomycotina</taxon>
        <taxon>Leotiomycetes</taxon>
        <taxon>Helotiales</taxon>
        <taxon>Sclerotiniaceae</taxon>
        <taxon>Sclerotinia</taxon>
    </lineage>
</organism>
<accession>W9CLZ8</accession>
<dbReference type="PROSITE" id="PS00108">
    <property type="entry name" value="PROTEIN_KINASE_ST"/>
    <property type="match status" value="1"/>
</dbReference>
<dbReference type="GO" id="GO:0004674">
    <property type="term" value="F:protein serine/threonine kinase activity"/>
    <property type="evidence" value="ECO:0007669"/>
    <property type="project" value="UniProtKB-KW"/>
</dbReference>
<evidence type="ECO:0000313" key="8">
    <source>
        <dbReference type="EMBL" id="ESZ97063.1"/>
    </source>
</evidence>
<dbReference type="GO" id="GO:0005634">
    <property type="term" value="C:nucleus"/>
    <property type="evidence" value="ECO:0007669"/>
    <property type="project" value="TreeGrafter"/>
</dbReference>
<name>W9CLZ8_SCLBF</name>
<keyword evidence="3" id="KW-0547">Nucleotide-binding</keyword>
<dbReference type="PANTHER" id="PTHR24345:SF0">
    <property type="entry name" value="CELL CYCLE SERINE_THREONINE-PROTEIN KINASE CDC5_MSD2"/>
    <property type="match status" value="1"/>
</dbReference>
<comment type="caution">
    <text evidence="8">The sequence shown here is derived from an EMBL/GenBank/DDBJ whole genome shotgun (WGS) entry which is preliminary data.</text>
</comment>
<evidence type="ECO:0000256" key="1">
    <source>
        <dbReference type="ARBA" id="ARBA00022527"/>
    </source>
</evidence>
<feature type="compositionally biased region" description="Low complexity" evidence="6">
    <location>
        <begin position="467"/>
        <end position="480"/>
    </location>
</feature>
<sequence>MWDCSRELPPCFPPNKPTPVALQNYSNHQYPHPQVNNFPATFTPQHYTYPSPPLSPDCLKYSHLQDGHLPNLYRYPTPPPSPLAFPYAPGTGAYGVVYYSQDLSTGKEYAVKALDKMNAYGQPLDAKAQAYQAREIALHWQASAHPNIVPMYKILDDPTCTYVILDYFHEGDLFSNITEGGRYVGHDALILSIFLQILDATEHCHRLGIYHRDLKPENILVSNSGHTVCLADFGLATREITSRDHGCGSTFYMSPECLEQSYTPYKCAPSDVWSLGVILVNLTFGRNPWRQASWDDATYTAFLKDPNFLKTLLNLSDELNIILNMIFQPDPDARITVAELKLLILQCPRLYSPTPSSSAHGPDLAGITNSLSKDSGYSTSTPDVISRSQSSSSSHDSAIAADDDAINTHSRASDLVRPYGNTGPSVPVSDCHDLENHDISAYNHGDSNGNLRTGLLTPPPEESISHAAKPVSSSSASPKVATFTPQHQWDSFITQSSQTVSKSAHYMVQTFSKFTHHSSWV</sequence>
<dbReference type="InterPro" id="IPR000719">
    <property type="entry name" value="Prot_kinase_dom"/>
</dbReference>
<evidence type="ECO:0000256" key="3">
    <source>
        <dbReference type="ARBA" id="ARBA00022741"/>
    </source>
</evidence>
<dbReference type="Proteomes" id="UP000019487">
    <property type="component" value="Unassembled WGS sequence"/>
</dbReference>
<feature type="compositionally biased region" description="Polar residues" evidence="6">
    <location>
        <begin position="374"/>
        <end position="383"/>
    </location>
</feature>
<dbReference type="Pfam" id="PF00069">
    <property type="entry name" value="Pkinase"/>
    <property type="match status" value="1"/>
</dbReference>
<evidence type="ECO:0000256" key="6">
    <source>
        <dbReference type="SAM" id="MobiDB-lite"/>
    </source>
</evidence>
<dbReference type="GO" id="GO:0005524">
    <property type="term" value="F:ATP binding"/>
    <property type="evidence" value="ECO:0007669"/>
    <property type="project" value="UniProtKB-KW"/>
</dbReference>
<keyword evidence="2" id="KW-0808">Transferase</keyword>
<dbReference type="OrthoDB" id="541276at2759"/>
<feature type="compositionally biased region" description="Low complexity" evidence="6">
    <location>
        <begin position="385"/>
        <end position="400"/>
    </location>
</feature>
<dbReference type="InterPro" id="IPR008271">
    <property type="entry name" value="Ser/Thr_kinase_AS"/>
</dbReference>
<dbReference type="PROSITE" id="PS50011">
    <property type="entry name" value="PROTEIN_KINASE_DOM"/>
    <property type="match status" value="1"/>
</dbReference>
<reference evidence="8 9" key="1">
    <citation type="journal article" date="2014" name="Genome Announc.">
        <title>Draft genome sequence of Sclerotinia borealis, a psychrophilic plant pathogenic fungus.</title>
        <authorList>
            <person name="Mardanov A.V."/>
            <person name="Beletsky A.V."/>
            <person name="Kadnikov V.V."/>
            <person name="Ignatov A.N."/>
            <person name="Ravin N.V."/>
        </authorList>
    </citation>
    <scope>NUCLEOTIDE SEQUENCE [LARGE SCALE GENOMIC DNA]</scope>
    <source>
        <strain evidence="9">F-4157</strain>
    </source>
</reference>
<proteinExistence type="predicted"/>
<evidence type="ECO:0000256" key="5">
    <source>
        <dbReference type="ARBA" id="ARBA00022840"/>
    </source>
</evidence>
<dbReference type="InterPro" id="IPR011009">
    <property type="entry name" value="Kinase-like_dom_sf"/>
</dbReference>
<evidence type="ECO:0000256" key="4">
    <source>
        <dbReference type="ARBA" id="ARBA00022777"/>
    </source>
</evidence>
<keyword evidence="9" id="KW-1185">Reference proteome</keyword>
<evidence type="ECO:0000313" key="9">
    <source>
        <dbReference type="Proteomes" id="UP000019487"/>
    </source>
</evidence>
<evidence type="ECO:0000256" key="2">
    <source>
        <dbReference type="ARBA" id="ARBA00022679"/>
    </source>
</evidence>
<dbReference type="Gene3D" id="1.10.510.10">
    <property type="entry name" value="Transferase(Phosphotransferase) domain 1"/>
    <property type="match status" value="1"/>
</dbReference>
<protein>
    <submittedName>
        <fullName evidence="8">BPK4, Ran1-like protein kinase</fullName>
    </submittedName>
</protein>
<keyword evidence="5" id="KW-0067">ATP-binding</keyword>
<feature type="domain" description="Protein kinase" evidence="7">
    <location>
        <begin position="83"/>
        <end position="350"/>
    </location>
</feature>
<dbReference type="HOGENOM" id="CLU_000288_172_2_1"/>